<dbReference type="SUPFAM" id="SSF51735">
    <property type="entry name" value="NAD(P)-binding Rossmann-fold domains"/>
    <property type="match status" value="1"/>
</dbReference>
<gene>
    <name evidence="1" type="ORF">BWZ43_22635</name>
</gene>
<evidence type="ECO:0000313" key="2">
    <source>
        <dbReference type="Proteomes" id="UP000189761"/>
    </source>
</evidence>
<sequence length="263" mass="31471">MEQAIVFAAQQFIGFELCKQLLNEGFEVIALEHEMMLDEQADDKWLEIGRNANLTYEMINNSLQLNHSSYICFIPLYDLFIQRNNEIVEDWHKSFTTLYQLIEPRVELIIFISPAQWRVNENTIYQEIKNEILQSTRKSHWIEFFLPTIYGPWQPNQFLFQQLINEQQYQNYIDDLEDAVYIEDAVRTILNNTGTELYGETVLIESGHTDMWWKCANYLNPTFQRKNQLESQKVEKISKKISVKENMSFEQALEKQKQHYFRK</sequence>
<proteinExistence type="predicted"/>
<protein>
    <recommendedName>
        <fullName evidence="3">NAD(P)-dependent oxidoreductase</fullName>
    </recommendedName>
</protein>
<accession>A0A8E2I766</accession>
<dbReference type="EMBL" id="MTLA01000368">
    <property type="protein sequence ID" value="OOP66118.1"/>
    <property type="molecule type" value="Genomic_DNA"/>
</dbReference>
<dbReference type="Proteomes" id="UP000189761">
    <property type="component" value="Unassembled WGS sequence"/>
</dbReference>
<evidence type="ECO:0008006" key="3">
    <source>
        <dbReference type="Google" id="ProtNLM"/>
    </source>
</evidence>
<name>A0A8E2I766_9BACI</name>
<dbReference type="AlphaFoldDB" id="A0A8E2I766"/>
<dbReference type="InterPro" id="IPR036291">
    <property type="entry name" value="NAD(P)-bd_dom_sf"/>
</dbReference>
<comment type="caution">
    <text evidence="1">The sequence shown here is derived from an EMBL/GenBank/DDBJ whole genome shotgun (WGS) entry which is preliminary data.</text>
</comment>
<evidence type="ECO:0000313" key="1">
    <source>
        <dbReference type="EMBL" id="OOP66118.1"/>
    </source>
</evidence>
<organism evidence="1 2">
    <name type="scientific">Heyndrickxia oleronia</name>
    <dbReference type="NCBI Taxonomy" id="38875"/>
    <lineage>
        <taxon>Bacteria</taxon>
        <taxon>Bacillati</taxon>
        <taxon>Bacillota</taxon>
        <taxon>Bacilli</taxon>
        <taxon>Bacillales</taxon>
        <taxon>Bacillaceae</taxon>
        <taxon>Heyndrickxia</taxon>
    </lineage>
</organism>
<keyword evidence="2" id="KW-1185">Reference proteome</keyword>
<reference evidence="1 2" key="1">
    <citation type="submission" date="2017-01" db="EMBL/GenBank/DDBJ databases">
        <title>Draft genome sequence of Bacillus oleronius.</title>
        <authorList>
            <person name="Allam M."/>
        </authorList>
    </citation>
    <scope>NUCLEOTIDE SEQUENCE [LARGE SCALE GENOMIC DNA]</scope>
    <source>
        <strain evidence="1 2">DSM 9356</strain>
    </source>
</reference>
<dbReference type="RefSeq" id="WP_071976848.1">
    <property type="nucleotide sequence ID" value="NZ_CP065424.1"/>
</dbReference>